<gene>
    <name evidence="1" type="ordered locus">MTR_1g017100</name>
</gene>
<reference evidence="1 3" key="1">
    <citation type="journal article" date="2011" name="Nature">
        <title>The Medicago genome provides insight into the evolution of rhizobial symbioses.</title>
        <authorList>
            <person name="Young N.D."/>
            <person name="Debelle F."/>
            <person name="Oldroyd G.E."/>
            <person name="Geurts R."/>
            <person name="Cannon S.B."/>
            <person name="Udvardi M.K."/>
            <person name="Benedito V.A."/>
            <person name="Mayer K.F."/>
            <person name="Gouzy J."/>
            <person name="Schoof H."/>
            <person name="Van de Peer Y."/>
            <person name="Proost S."/>
            <person name="Cook D.R."/>
            <person name="Meyers B.C."/>
            <person name="Spannagl M."/>
            <person name="Cheung F."/>
            <person name="De Mita S."/>
            <person name="Krishnakumar V."/>
            <person name="Gundlach H."/>
            <person name="Zhou S."/>
            <person name="Mudge J."/>
            <person name="Bharti A.K."/>
            <person name="Murray J.D."/>
            <person name="Naoumkina M.A."/>
            <person name="Rosen B."/>
            <person name="Silverstein K.A."/>
            <person name="Tang H."/>
            <person name="Rombauts S."/>
            <person name="Zhao P.X."/>
            <person name="Zhou P."/>
            <person name="Barbe V."/>
            <person name="Bardou P."/>
            <person name="Bechner M."/>
            <person name="Bellec A."/>
            <person name="Berger A."/>
            <person name="Berges H."/>
            <person name="Bidwell S."/>
            <person name="Bisseling T."/>
            <person name="Choisne N."/>
            <person name="Couloux A."/>
            <person name="Denny R."/>
            <person name="Deshpande S."/>
            <person name="Dai X."/>
            <person name="Doyle J.J."/>
            <person name="Dudez A.M."/>
            <person name="Farmer A.D."/>
            <person name="Fouteau S."/>
            <person name="Franken C."/>
            <person name="Gibelin C."/>
            <person name="Gish J."/>
            <person name="Goldstein S."/>
            <person name="Gonzalez A.J."/>
            <person name="Green P.J."/>
            <person name="Hallab A."/>
            <person name="Hartog M."/>
            <person name="Hua A."/>
            <person name="Humphray S.J."/>
            <person name="Jeong D.H."/>
            <person name="Jing Y."/>
            <person name="Jocker A."/>
            <person name="Kenton S.M."/>
            <person name="Kim D.J."/>
            <person name="Klee K."/>
            <person name="Lai H."/>
            <person name="Lang C."/>
            <person name="Lin S."/>
            <person name="Macmil S.L."/>
            <person name="Magdelenat G."/>
            <person name="Matthews L."/>
            <person name="McCorrison J."/>
            <person name="Monaghan E.L."/>
            <person name="Mun J.H."/>
            <person name="Najar F.Z."/>
            <person name="Nicholson C."/>
            <person name="Noirot C."/>
            <person name="O'Bleness M."/>
            <person name="Paule C.R."/>
            <person name="Poulain J."/>
            <person name="Prion F."/>
            <person name="Qin B."/>
            <person name="Qu C."/>
            <person name="Retzel E.F."/>
            <person name="Riddle C."/>
            <person name="Sallet E."/>
            <person name="Samain S."/>
            <person name="Samson N."/>
            <person name="Sanders I."/>
            <person name="Saurat O."/>
            <person name="Scarpelli C."/>
            <person name="Schiex T."/>
            <person name="Segurens B."/>
            <person name="Severin A.J."/>
            <person name="Sherrier D.J."/>
            <person name="Shi R."/>
            <person name="Sims S."/>
            <person name="Singer S.R."/>
            <person name="Sinharoy S."/>
            <person name="Sterck L."/>
            <person name="Viollet A."/>
            <person name="Wang B.B."/>
            <person name="Wang K."/>
            <person name="Wang M."/>
            <person name="Wang X."/>
            <person name="Warfsmann J."/>
            <person name="Weissenbach J."/>
            <person name="White D.D."/>
            <person name="White J.D."/>
            <person name="Wiley G.B."/>
            <person name="Wincker P."/>
            <person name="Xing Y."/>
            <person name="Yang L."/>
            <person name="Yao Z."/>
            <person name="Ying F."/>
            <person name="Zhai J."/>
            <person name="Zhou L."/>
            <person name="Zuber A."/>
            <person name="Denarie J."/>
            <person name="Dixon R.A."/>
            <person name="May G.D."/>
            <person name="Schwartz D.C."/>
            <person name="Rogers J."/>
            <person name="Quetier F."/>
            <person name="Town C.D."/>
            <person name="Roe B.A."/>
        </authorList>
    </citation>
    <scope>NUCLEOTIDE SEQUENCE [LARGE SCALE GENOMIC DNA]</scope>
    <source>
        <strain evidence="1">A17</strain>
        <strain evidence="2 3">cv. Jemalong A17</strain>
    </source>
</reference>
<proteinExistence type="predicted"/>
<evidence type="ECO:0000313" key="2">
    <source>
        <dbReference type="EnsemblPlants" id="KEH39970"/>
    </source>
</evidence>
<organism evidence="1 3">
    <name type="scientific">Medicago truncatula</name>
    <name type="common">Barrel medic</name>
    <name type="synonym">Medicago tribuloides</name>
    <dbReference type="NCBI Taxonomy" id="3880"/>
    <lineage>
        <taxon>Eukaryota</taxon>
        <taxon>Viridiplantae</taxon>
        <taxon>Streptophyta</taxon>
        <taxon>Embryophyta</taxon>
        <taxon>Tracheophyta</taxon>
        <taxon>Spermatophyta</taxon>
        <taxon>Magnoliopsida</taxon>
        <taxon>eudicotyledons</taxon>
        <taxon>Gunneridae</taxon>
        <taxon>Pentapetalae</taxon>
        <taxon>rosids</taxon>
        <taxon>fabids</taxon>
        <taxon>Fabales</taxon>
        <taxon>Fabaceae</taxon>
        <taxon>Papilionoideae</taxon>
        <taxon>50 kb inversion clade</taxon>
        <taxon>NPAAA clade</taxon>
        <taxon>Hologalegina</taxon>
        <taxon>IRL clade</taxon>
        <taxon>Trifolieae</taxon>
        <taxon>Medicago</taxon>
    </lineage>
</organism>
<keyword evidence="3" id="KW-1185">Reference proteome</keyword>
<dbReference type="AlphaFoldDB" id="A0A072VPB8"/>
<accession>A0A072VPB8</accession>
<protein>
    <submittedName>
        <fullName evidence="1 2">Uncharacterized protein</fullName>
    </submittedName>
</protein>
<dbReference type="EMBL" id="CM001217">
    <property type="protein sequence ID" value="KEH39970.1"/>
    <property type="molecule type" value="Genomic_DNA"/>
</dbReference>
<evidence type="ECO:0000313" key="3">
    <source>
        <dbReference type="Proteomes" id="UP000002051"/>
    </source>
</evidence>
<dbReference type="EnsemblPlants" id="KEH39970">
    <property type="protein sequence ID" value="KEH39970"/>
    <property type="gene ID" value="MTR_1g017100"/>
</dbReference>
<reference evidence="1 3" key="2">
    <citation type="journal article" date="2014" name="BMC Genomics">
        <title>An improved genome release (version Mt4.0) for the model legume Medicago truncatula.</title>
        <authorList>
            <person name="Tang H."/>
            <person name="Krishnakumar V."/>
            <person name="Bidwell S."/>
            <person name="Rosen B."/>
            <person name="Chan A."/>
            <person name="Zhou S."/>
            <person name="Gentzbittel L."/>
            <person name="Childs K.L."/>
            <person name="Yandell M."/>
            <person name="Gundlach H."/>
            <person name="Mayer K.F."/>
            <person name="Schwartz D.C."/>
            <person name="Town C.D."/>
        </authorList>
    </citation>
    <scope>GENOME REANNOTATION</scope>
    <source>
        <strain evidence="1">A17</strain>
        <strain evidence="2 3">cv. Jemalong A17</strain>
    </source>
</reference>
<evidence type="ECO:0000313" key="1">
    <source>
        <dbReference type="EMBL" id="KEH39970.1"/>
    </source>
</evidence>
<name>A0A072VPB8_MEDTR</name>
<reference evidence="2" key="3">
    <citation type="submission" date="2015-04" db="UniProtKB">
        <authorList>
            <consortium name="EnsemblPlants"/>
        </authorList>
    </citation>
    <scope>IDENTIFICATION</scope>
    <source>
        <strain evidence="2">cv. Jemalong A17</strain>
    </source>
</reference>
<dbReference type="Proteomes" id="UP000002051">
    <property type="component" value="Unassembled WGS sequence"/>
</dbReference>
<dbReference type="HOGENOM" id="CLU_3053321_0_0_1"/>
<sequence length="54" mass="6170">MSNTYDVSAAFNVVDISSYRDDELDLYSRTKVLALSDMGGLVRKKRKEDDVERP</sequence>